<keyword evidence="8" id="KW-0418">Kinase</keyword>
<dbReference type="FunFam" id="3.30.565.10:FF:000023">
    <property type="entry name" value="PAS domain-containing sensor histidine kinase"/>
    <property type="match status" value="1"/>
</dbReference>
<dbReference type="SUPFAM" id="SSF55785">
    <property type="entry name" value="PYP-like sensor domain (PAS domain)"/>
    <property type="match status" value="2"/>
</dbReference>
<dbReference type="GO" id="GO:0005886">
    <property type="term" value="C:plasma membrane"/>
    <property type="evidence" value="ECO:0007669"/>
    <property type="project" value="UniProtKB-SubCell"/>
</dbReference>
<dbReference type="InterPro" id="IPR003661">
    <property type="entry name" value="HisK_dim/P_dom"/>
</dbReference>
<keyword evidence="7" id="KW-0547">Nucleotide-binding</keyword>
<dbReference type="CDD" id="cd00075">
    <property type="entry name" value="HATPase"/>
    <property type="match status" value="1"/>
</dbReference>
<evidence type="ECO:0000256" key="12">
    <source>
        <dbReference type="PROSITE-ProRule" id="PRU00169"/>
    </source>
</evidence>
<keyword evidence="5 12" id="KW-0597">Phosphoprotein</keyword>
<dbReference type="EMBL" id="CP006254">
    <property type="protein sequence ID" value="AGT31787.1"/>
    <property type="molecule type" value="Genomic_DNA"/>
</dbReference>
<feature type="transmembrane region" description="Helical" evidence="13">
    <location>
        <begin position="138"/>
        <end position="163"/>
    </location>
</feature>
<dbReference type="PROSITE" id="PS50924">
    <property type="entry name" value="MHYT"/>
    <property type="match status" value="1"/>
</dbReference>
<dbReference type="KEGG" id="gjf:M493_07510"/>
<dbReference type="PANTHER" id="PTHR43047">
    <property type="entry name" value="TWO-COMPONENT HISTIDINE PROTEIN KINASE"/>
    <property type="match status" value="1"/>
</dbReference>
<dbReference type="Pfam" id="PF03707">
    <property type="entry name" value="MHYT"/>
    <property type="match status" value="3"/>
</dbReference>
<dbReference type="SUPFAM" id="SSF52172">
    <property type="entry name" value="CheY-like"/>
    <property type="match status" value="1"/>
</dbReference>
<dbReference type="CDD" id="cd00130">
    <property type="entry name" value="PAS"/>
    <property type="match status" value="1"/>
</dbReference>
<keyword evidence="13" id="KW-1133">Transmembrane helix</keyword>
<dbReference type="AlphaFoldDB" id="S5Z4B0"/>
<keyword evidence="9" id="KW-0067">ATP-binding</keyword>
<evidence type="ECO:0000259" key="17">
    <source>
        <dbReference type="PROSITE" id="PS50113"/>
    </source>
</evidence>
<dbReference type="SUPFAM" id="SSF47384">
    <property type="entry name" value="Homodimeric domain of signal transducing histidine kinase"/>
    <property type="match status" value="1"/>
</dbReference>
<dbReference type="PANTHER" id="PTHR43047:SF72">
    <property type="entry name" value="OSMOSENSING HISTIDINE PROTEIN KINASE SLN1"/>
    <property type="match status" value="1"/>
</dbReference>
<dbReference type="InterPro" id="IPR005330">
    <property type="entry name" value="MHYT_dom"/>
</dbReference>
<dbReference type="InterPro" id="IPR000700">
    <property type="entry name" value="PAS-assoc_C"/>
</dbReference>
<dbReference type="PROSITE" id="PS50109">
    <property type="entry name" value="HIS_KIN"/>
    <property type="match status" value="1"/>
</dbReference>
<evidence type="ECO:0000256" key="7">
    <source>
        <dbReference type="ARBA" id="ARBA00022741"/>
    </source>
</evidence>
<organism evidence="19 20">
    <name type="scientific">Geobacillus genomosp. 3</name>
    <dbReference type="NCBI Taxonomy" id="1921421"/>
    <lineage>
        <taxon>Bacteria</taxon>
        <taxon>Bacillati</taxon>
        <taxon>Bacillota</taxon>
        <taxon>Bacilli</taxon>
        <taxon>Bacillales</taxon>
        <taxon>Anoxybacillaceae</taxon>
        <taxon>Geobacillus</taxon>
    </lineage>
</organism>
<dbReference type="RefSeq" id="WP_020959597.1">
    <property type="nucleotide sequence ID" value="NC_022080.4"/>
</dbReference>
<dbReference type="InterPro" id="IPR013656">
    <property type="entry name" value="PAS_4"/>
</dbReference>
<evidence type="ECO:0000256" key="10">
    <source>
        <dbReference type="ARBA" id="ARBA00023012"/>
    </source>
</evidence>
<feature type="transmembrane region" description="Helical" evidence="13">
    <location>
        <begin position="220"/>
        <end position="241"/>
    </location>
</feature>
<evidence type="ECO:0000259" key="15">
    <source>
        <dbReference type="PROSITE" id="PS50109"/>
    </source>
</evidence>
<evidence type="ECO:0000256" key="2">
    <source>
        <dbReference type="ARBA" id="ARBA00004236"/>
    </source>
</evidence>
<dbReference type="CDD" id="cd00082">
    <property type="entry name" value="HisKA"/>
    <property type="match status" value="1"/>
</dbReference>
<evidence type="ECO:0000256" key="11">
    <source>
        <dbReference type="ARBA" id="ARBA00023136"/>
    </source>
</evidence>
<feature type="transmembrane region" description="Helical" evidence="13">
    <location>
        <begin position="41"/>
        <end position="60"/>
    </location>
</feature>
<feature type="domain" description="Histidine kinase" evidence="15">
    <location>
        <begin position="516"/>
        <end position="731"/>
    </location>
</feature>
<keyword evidence="11 13" id="KW-0472">Membrane</keyword>
<dbReference type="SMART" id="SM00091">
    <property type="entry name" value="PAS"/>
    <property type="match status" value="1"/>
</dbReference>
<dbReference type="InterPro" id="IPR001789">
    <property type="entry name" value="Sig_transdc_resp-reg_receiver"/>
</dbReference>
<dbReference type="Proteomes" id="UP000015500">
    <property type="component" value="Chromosome"/>
</dbReference>
<dbReference type="InterPro" id="IPR003594">
    <property type="entry name" value="HATPase_dom"/>
</dbReference>
<feature type="domain" description="PAC" evidence="17">
    <location>
        <begin position="435"/>
        <end position="498"/>
    </location>
</feature>
<evidence type="ECO:0000256" key="3">
    <source>
        <dbReference type="ARBA" id="ARBA00012438"/>
    </source>
</evidence>
<dbReference type="InterPro" id="IPR036097">
    <property type="entry name" value="HisK_dim/P_sf"/>
</dbReference>
<dbReference type="InterPro" id="IPR036890">
    <property type="entry name" value="HATPase_C_sf"/>
</dbReference>
<evidence type="ECO:0000313" key="20">
    <source>
        <dbReference type="Proteomes" id="UP000015500"/>
    </source>
</evidence>
<dbReference type="InterPro" id="IPR004358">
    <property type="entry name" value="Sig_transdc_His_kin-like_C"/>
</dbReference>
<feature type="coiled-coil region" evidence="14">
    <location>
        <begin position="484"/>
        <end position="520"/>
    </location>
</feature>
<dbReference type="PRINTS" id="PR00344">
    <property type="entry name" value="BCTRLSENSOR"/>
</dbReference>
<accession>S5Z4B0</accession>
<evidence type="ECO:0000313" key="19">
    <source>
        <dbReference type="EMBL" id="AGT31787.1"/>
    </source>
</evidence>
<keyword evidence="4" id="KW-1003">Cell membrane</keyword>
<dbReference type="Pfam" id="PF02518">
    <property type="entry name" value="HATPase_c"/>
    <property type="match status" value="1"/>
</dbReference>
<dbReference type="HOGENOM" id="CLU_297502_0_0_9"/>
<evidence type="ECO:0000256" key="1">
    <source>
        <dbReference type="ARBA" id="ARBA00000085"/>
    </source>
</evidence>
<dbReference type="SUPFAM" id="SSF55874">
    <property type="entry name" value="ATPase domain of HSP90 chaperone/DNA topoisomerase II/histidine kinase"/>
    <property type="match status" value="1"/>
</dbReference>
<dbReference type="OrthoDB" id="9790669at2"/>
<dbReference type="SMART" id="SM00387">
    <property type="entry name" value="HATPase_c"/>
    <property type="match status" value="1"/>
</dbReference>
<evidence type="ECO:0000256" key="14">
    <source>
        <dbReference type="SAM" id="Coils"/>
    </source>
</evidence>
<dbReference type="SMART" id="SM00388">
    <property type="entry name" value="HisKA"/>
    <property type="match status" value="1"/>
</dbReference>
<comment type="catalytic activity">
    <reaction evidence="1">
        <text>ATP + protein L-histidine = ADP + protein N-phospho-L-histidine.</text>
        <dbReference type="EC" id="2.7.13.3"/>
    </reaction>
</comment>
<protein>
    <recommendedName>
        <fullName evidence="3">histidine kinase</fullName>
        <ecNumber evidence="3">2.7.13.3</ecNumber>
    </recommendedName>
</protein>
<dbReference type="GO" id="GO:0009927">
    <property type="term" value="F:histidine phosphotransfer kinase activity"/>
    <property type="evidence" value="ECO:0007669"/>
    <property type="project" value="TreeGrafter"/>
</dbReference>
<evidence type="ECO:0000256" key="13">
    <source>
        <dbReference type="PROSITE-ProRule" id="PRU00244"/>
    </source>
</evidence>
<evidence type="ECO:0000259" key="18">
    <source>
        <dbReference type="PROSITE" id="PS50924"/>
    </source>
</evidence>
<sequence length="881" mass="98888">MEITGYHDPWLVAISVIIAVVSSYLSLNISEKAVSHDKEKIIWVFMGAIITGLGIWSMHFTATLGYRLYSPIAYKVIPTVLSFLLAVLWSFLALYLVCCSRGKAWRFVLGGVLMGTAISSLHYVGIAGMNTGMSMHHHPFFVCLSVVISFFTSFLALLILFVACRAENNWPLKKIISSVVMGGGIAAMHYIAMKGTSFQLPYNGEITWAEFASSIPSDGLAYILALITIAILVMVNVIASIERREALRQQKLTEAHYQCLVDYNPHLVLSANLEGGIVTINPKAAEILQVHRDAPPASLYELLYKQDYEKVEECLRKVKKGEPCFLSALVRTAQKKTVIMEFTFIPITGGKDVIGLFMVGRDVTPLVKYQERIKKTQQDLWNTICQQQGMIFKFTKRGEQFVHTLCGGELLHSLGLDPKQVLGKTLHDFLPKCIADQKERYYRHVWETGEALYYEGNVNGIDYLTSLRPIKENGQVIEVVGSAIDITERKIMEQEMLRAKEEAEKANKAKSNLISRMSHEIRTPLNGVLGFAQLLEMDNSLNGQQREFVQEIVSGARHLLNLINEMLDLAKIETGRLHLTYDVVHPNSIIKESIKLIEPLANKKNIDIKDRSDFDEKVYVYTDATRVRQVLLNLLDNAIKYSHEGSTVVVEGKYNNGSVIIHVKDNGIGIPDEEKENIFEPFYRVKGTRVDGHGIGLAFVKQVLHLLGGTIRVESKLGEGSDFSFSLPALNHFHGRPHSLGGGQVNRDRLLKLGNKNILYIEDNIANLKLLEHLLRPFPNFLLTFACDGSEGLQKAANGQFDLILIDLNLPDISGYTVLEMLQRDERTKHIPMIALSANAVPKEIEKALKMGFSDYMTKPLDVNLFLEKLATICEEKRSHR</sequence>
<feature type="modified residue" description="4-aspartylphosphate" evidence="12">
    <location>
        <position position="807"/>
    </location>
</feature>
<dbReference type="Gene3D" id="3.30.565.10">
    <property type="entry name" value="Histidine kinase-like ATPase, C-terminal domain"/>
    <property type="match status" value="1"/>
</dbReference>
<dbReference type="PROSITE" id="PS50110">
    <property type="entry name" value="RESPONSE_REGULATORY"/>
    <property type="match status" value="1"/>
</dbReference>
<dbReference type="InterPro" id="IPR035965">
    <property type="entry name" value="PAS-like_dom_sf"/>
</dbReference>
<feature type="domain" description="Response regulatory" evidence="16">
    <location>
        <begin position="757"/>
        <end position="874"/>
    </location>
</feature>
<keyword evidence="6" id="KW-0808">Transferase</keyword>
<dbReference type="GO" id="GO:0000155">
    <property type="term" value="F:phosphorelay sensor kinase activity"/>
    <property type="evidence" value="ECO:0007669"/>
    <property type="project" value="InterPro"/>
</dbReference>
<evidence type="ECO:0000256" key="8">
    <source>
        <dbReference type="ARBA" id="ARBA00022777"/>
    </source>
</evidence>
<dbReference type="Pfam" id="PF08448">
    <property type="entry name" value="PAS_4"/>
    <property type="match status" value="2"/>
</dbReference>
<dbReference type="Gene3D" id="3.30.450.20">
    <property type="entry name" value="PAS domain"/>
    <property type="match status" value="2"/>
</dbReference>
<evidence type="ECO:0000256" key="5">
    <source>
        <dbReference type="ARBA" id="ARBA00022553"/>
    </source>
</evidence>
<dbReference type="Gene3D" id="1.10.287.130">
    <property type="match status" value="1"/>
</dbReference>
<feature type="domain" description="MHYT" evidence="18">
    <location>
        <begin position="7"/>
        <end position="199"/>
    </location>
</feature>
<dbReference type="InterPro" id="IPR011006">
    <property type="entry name" value="CheY-like_superfamily"/>
</dbReference>
<dbReference type="SMART" id="SM00448">
    <property type="entry name" value="REC"/>
    <property type="match status" value="1"/>
</dbReference>
<gene>
    <name evidence="19" type="ORF">M493_07510</name>
</gene>
<dbReference type="STRING" id="1921421.M493_07510"/>
<feature type="transmembrane region" description="Helical" evidence="13">
    <location>
        <begin position="104"/>
        <end position="126"/>
    </location>
</feature>
<evidence type="ECO:0000256" key="4">
    <source>
        <dbReference type="ARBA" id="ARBA00022475"/>
    </source>
</evidence>
<keyword evidence="20" id="KW-1185">Reference proteome</keyword>
<dbReference type="InterPro" id="IPR005467">
    <property type="entry name" value="His_kinase_dom"/>
</dbReference>
<keyword evidence="14" id="KW-0175">Coiled coil</keyword>
<evidence type="ECO:0000259" key="16">
    <source>
        <dbReference type="PROSITE" id="PS50110"/>
    </source>
</evidence>
<keyword evidence="13" id="KW-0812">Transmembrane</keyword>
<reference evidence="19 20" key="1">
    <citation type="journal article" date="2014" name="Genome Announc.">
        <title>Complete Genome Sequence of the Thermophilic Polychlorinated Biphenyl Degrader Geobacillus sp. Strain JF8 (NBRC 109937).</title>
        <authorList>
            <person name="Shintani M."/>
            <person name="Ohtsubo Y."/>
            <person name="Fukuda K."/>
            <person name="Hosoyama A."/>
            <person name="Ohji S."/>
            <person name="Yamazoe A."/>
            <person name="Fujita N."/>
            <person name="Nagata Y."/>
            <person name="Tsuda M."/>
            <person name="Hatta T."/>
            <person name="Kimbara K."/>
        </authorList>
    </citation>
    <scope>NUCLEOTIDE SEQUENCE [LARGE SCALE GENOMIC DNA]</scope>
    <source>
        <strain evidence="19 20">JF8</strain>
    </source>
</reference>
<dbReference type="Pfam" id="PF00512">
    <property type="entry name" value="HisKA"/>
    <property type="match status" value="1"/>
</dbReference>
<dbReference type="PATRIC" id="fig|1345697.3.peg.1421"/>
<dbReference type="Pfam" id="PF00072">
    <property type="entry name" value="Response_reg"/>
    <property type="match status" value="1"/>
</dbReference>
<feature type="transmembrane region" description="Helical" evidence="13">
    <location>
        <begin position="175"/>
        <end position="193"/>
    </location>
</feature>
<dbReference type="GO" id="GO:0005524">
    <property type="term" value="F:ATP binding"/>
    <property type="evidence" value="ECO:0007669"/>
    <property type="project" value="UniProtKB-KW"/>
</dbReference>
<keyword evidence="10" id="KW-0902">Two-component regulatory system</keyword>
<evidence type="ECO:0000256" key="9">
    <source>
        <dbReference type="ARBA" id="ARBA00022840"/>
    </source>
</evidence>
<dbReference type="Gene3D" id="3.40.50.2300">
    <property type="match status" value="1"/>
</dbReference>
<comment type="subcellular location">
    <subcellularLocation>
        <location evidence="2">Cell membrane</location>
    </subcellularLocation>
</comment>
<dbReference type="InterPro" id="IPR000014">
    <property type="entry name" value="PAS"/>
</dbReference>
<evidence type="ECO:0000256" key="6">
    <source>
        <dbReference type="ARBA" id="ARBA00022679"/>
    </source>
</evidence>
<proteinExistence type="predicted"/>
<feature type="transmembrane region" description="Helical" evidence="13">
    <location>
        <begin position="72"/>
        <end position="97"/>
    </location>
</feature>
<dbReference type="EC" id="2.7.13.3" evidence="3"/>
<name>S5Z4B0_GEOG3</name>
<feature type="transmembrane region" description="Helical" evidence="13">
    <location>
        <begin position="12"/>
        <end position="29"/>
    </location>
</feature>
<dbReference type="PROSITE" id="PS50113">
    <property type="entry name" value="PAC"/>
    <property type="match status" value="1"/>
</dbReference>